<dbReference type="CDD" id="cd17324">
    <property type="entry name" value="MFS_NepI_like"/>
    <property type="match status" value="1"/>
</dbReference>
<feature type="transmembrane region" description="Helical" evidence="6">
    <location>
        <begin position="291"/>
        <end position="310"/>
    </location>
</feature>
<evidence type="ECO:0000313" key="8">
    <source>
        <dbReference type="EMBL" id="NGO44252.1"/>
    </source>
</evidence>
<feature type="transmembrane region" description="Helical" evidence="6">
    <location>
        <begin position="201"/>
        <end position="223"/>
    </location>
</feature>
<evidence type="ECO:0000256" key="6">
    <source>
        <dbReference type="SAM" id="Phobius"/>
    </source>
</evidence>
<evidence type="ECO:0000313" key="9">
    <source>
        <dbReference type="Proteomes" id="UP001518140"/>
    </source>
</evidence>
<evidence type="ECO:0000259" key="7">
    <source>
        <dbReference type="PROSITE" id="PS50850"/>
    </source>
</evidence>
<dbReference type="Pfam" id="PF07690">
    <property type="entry name" value="MFS_1"/>
    <property type="match status" value="1"/>
</dbReference>
<protein>
    <submittedName>
        <fullName evidence="8">MFS transporter</fullName>
    </submittedName>
</protein>
<dbReference type="EMBL" id="JAAKZX010000057">
    <property type="protein sequence ID" value="NGO44252.1"/>
    <property type="molecule type" value="Genomic_DNA"/>
</dbReference>
<dbReference type="PANTHER" id="PTHR43124:SF8">
    <property type="entry name" value="INNER MEMBRANE TRANSPORT PROTEIN YDHP"/>
    <property type="match status" value="1"/>
</dbReference>
<evidence type="ECO:0000256" key="1">
    <source>
        <dbReference type="ARBA" id="ARBA00004651"/>
    </source>
</evidence>
<feature type="transmembrane region" description="Helical" evidence="6">
    <location>
        <begin position="71"/>
        <end position="93"/>
    </location>
</feature>
<dbReference type="SUPFAM" id="SSF103473">
    <property type="entry name" value="MFS general substrate transporter"/>
    <property type="match status" value="1"/>
</dbReference>
<keyword evidence="4 6" id="KW-1133">Transmembrane helix</keyword>
<dbReference type="RefSeq" id="WP_165340839.1">
    <property type="nucleotide sequence ID" value="NZ_JAAKZX010000057.1"/>
</dbReference>
<dbReference type="InterPro" id="IPR011701">
    <property type="entry name" value="MFS"/>
</dbReference>
<proteinExistence type="predicted"/>
<feature type="transmembrane region" description="Helical" evidence="6">
    <location>
        <begin position="7"/>
        <end position="30"/>
    </location>
</feature>
<name>A0ABX0DZ13_9ACTN</name>
<reference evidence="8 9" key="1">
    <citation type="submission" date="2020-02" db="EMBL/GenBank/DDBJ databases">
        <title>Whole-genome analyses of novel actinobacteria.</title>
        <authorList>
            <person name="Sahin N."/>
            <person name="Tokatli A."/>
        </authorList>
    </citation>
    <scope>NUCLEOTIDE SEQUENCE [LARGE SCALE GENOMIC DNA]</scope>
    <source>
        <strain evidence="8 9">YC419</strain>
    </source>
</reference>
<dbReference type="Gene3D" id="1.20.1250.20">
    <property type="entry name" value="MFS general substrate transporter like domains"/>
    <property type="match status" value="2"/>
</dbReference>
<evidence type="ECO:0000256" key="2">
    <source>
        <dbReference type="ARBA" id="ARBA00022475"/>
    </source>
</evidence>
<feature type="transmembrane region" description="Helical" evidence="6">
    <location>
        <begin position="132"/>
        <end position="150"/>
    </location>
</feature>
<feature type="transmembrane region" description="Helical" evidence="6">
    <location>
        <begin position="99"/>
        <end position="120"/>
    </location>
</feature>
<comment type="caution">
    <text evidence="8">The sequence shown here is derived from an EMBL/GenBank/DDBJ whole genome shotgun (WGS) entry which is preliminary data.</text>
</comment>
<feature type="domain" description="Major facilitator superfamily (MFS) profile" evidence="7">
    <location>
        <begin position="2"/>
        <end position="378"/>
    </location>
</feature>
<dbReference type="InterPro" id="IPR036259">
    <property type="entry name" value="MFS_trans_sf"/>
</dbReference>
<evidence type="ECO:0000256" key="3">
    <source>
        <dbReference type="ARBA" id="ARBA00022692"/>
    </source>
</evidence>
<keyword evidence="9" id="KW-1185">Reference proteome</keyword>
<gene>
    <name evidence="8" type="ORF">G6048_19490</name>
</gene>
<keyword evidence="2" id="KW-1003">Cell membrane</keyword>
<feature type="transmembrane region" description="Helical" evidence="6">
    <location>
        <begin position="156"/>
        <end position="180"/>
    </location>
</feature>
<feature type="transmembrane region" description="Helical" evidence="6">
    <location>
        <begin position="322"/>
        <end position="342"/>
    </location>
</feature>
<keyword evidence="3 6" id="KW-0812">Transmembrane</keyword>
<dbReference type="InterPro" id="IPR020846">
    <property type="entry name" value="MFS_dom"/>
</dbReference>
<dbReference type="PANTHER" id="PTHR43124">
    <property type="entry name" value="PURINE EFFLUX PUMP PBUE"/>
    <property type="match status" value="1"/>
</dbReference>
<feature type="transmembrane region" description="Helical" evidence="6">
    <location>
        <begin position="235"/>
        <end position="254"/>
    </location>
</feature>
<dbReference type="InterPro" id="IPR050189">
    <property type="entry name" value="MFS_Efflux_Transporters"/>
</dbReference>
<sequence length="392" mass="40503">MPFAVYVLGVAIFTLNTTEIMVAGLIPGIASEFGVSVAAVGYLISIFAVGMVVGGPSLTIAMRELPPKRSLIWLLVVFVIGQMIAALAPSYWVLAVARVVTALAASAFFGVAAAVCVQLVGAEHRGRAMSVLYGGLTIAQVVSLPAASLIEQHLGWRASFWIVGALALVCIVAVVLKVPARGETQTLDLPTEIPALRSGRLWGAYATNALVIGAAVTGFTYLSPIFTDAGGFSRSTVPVLFAVYGLATVVGNAVVGRYADRYTKPILVGGLTALTLVLAGFALTLTHQVPVIVATVLLGLIGLPLNPAMATRVMALSNNGTLVNSLNGSAINVGVAIGPWLGGLGISAGHGLSAPLWSGAVMAFLGLLTLTPDFRKRTGARHEGRQEVRVTP</sequence>
<comment type="subcellular location">
    <subcellularLocation>
        <location evidence="1">Cell membrane</location>
        <topology evidence="1">Multi-pass membrane protein</topology>
    </subcellularLocation>
</comment>
<evidence type="ECO:0000256" key="4">
    <source>
        <dbReference type="ARBA" id="ARBA00022989"/>
    </source>
</evidence>
<dbReference type="PROSITE" id="PS50850">
    <property type="entry name" value="MFS"/>
    <property type="match status" value="1"/>
</dbReference>
<evidence type="ECO:0000256" key="5">
    <source>
        <dbReference type="ARBA" id="ARBA00023136"/>
    </source>
</evidence>
<feature type="transmembrane region" description="Helical" evidence="6">
    <location>
        <begin position="354"/>
        <end position="371"/>
    </location>
</feature>
<feature type="transmembrane region" description="Helical" evidence="6">
    <location>
        <begin position="36"/>
        <end position="59"/>
    </location>
</feature>
<feature type="transmembrane region" description="Helical" evidence="6">
    <location>
        <begin position="266"/>
        <end position="285"/>
    </location>
</feature>
<dbReference type="Proteomes" id="UP001518140">
    <property type="component" value="Unassembled WGS sequence"/>
</dbReference>
<keyword evidence="5 6" id="KW-0472">Membrane</keyword>
<accession>A0ABX0DZ13</accession>
<organism evidence="8 9">
    <name type="scientific">Streptomyces ureilyticus</name>
    <dbReference type="NCBI Taxonomy" id="1775131"/>
    <lineage>
        <taxon>Bacteria</taxon>
        <taxon>Bacillati</taxon>
        <taxon>Actinomycetota</taxon>
        <taxon>Actinomycetes</taxon>
        <taxon>Kitasatosporales</taxon>
        <taxon>Streptomycetaceae</taxon>
        <taxon>Streptomyces</taxon>
    </lineage>
</organism>